<dbReference type="InterPro" id="IPR000835">
    <property type="entry name" value="HTH_MarR-typ"/>
</dbReference>
<dbReference type="PROSITE" id="PS50995">
    <property type="entry name" value="HTH_MARR_2"/>
    <property type="match status" value="1"/>
</dbReference>
<feature type="domain" description="HTH marR-type" evidence="1">
    <location>
        <begin position="1"/>
        <end position="141"/>
    </location>
</feature>
<dbReference type="PANTHER" id="PTHR33164">
    <property type="entry name" value="TRANSCRIPTIONAL REGULATOR, MARR FAMILY"/>
    <property type="match status" value="1"/>
</dbReference>
<protein>
    <submittedName>
        <fullName evidence="2">MarR family winged helix-turn-helix transcriptional regulator</fullName>
    </submittedName>
</protein>
<evidence type="ECO:0000259" key="1">
    <source>
        <dbReference type="PROSITE" id="PS50995"/>
    </source>
</evidence>
<sequence length="191" mass="19859">MTQTQSSLHHAANVLGALSLVVADGMNTAVEAVAALGPSAAAALAAMHQFLDGGSVTQLSSVLGLSHSGTVRLVDRLVAEGLVERGGAQDGRAVSVGLTRHGRDMAARILRTREKSLMSALSALSADEIDNLAATVDTMLTTMTLARAEQRATRGNDRSQPWLCRLCDFDACGRSEGNCPVNNAVTTSDKS</sequence>
<dbReference type="EMBL" id="JBIATK010000017">
    <property type="protein sequence ID" value="MFF4027805.1"/>
    <property type="molecule type" value="Genomic_DNA"/>
</dbReference>
<evidence type="ECO:0000313" key="3">
    <source>
        <dbReference type="Proteomes" id="UP001602089"/>
    </source>
</evidence>
<organism evidence="2 3">
    <name type="scientific">Nocardia elegans</name>
    <dbReference type="NCBI Taxonomy" id="300029"/>
    <lineage>
        <taxon>Bacteria</taxon>
        <taxon>Bacillati</taxon>
        <taxon>Actinomycetota</taxon>
        <taxon>Actinomycetes</taxon>
        <taxon>Mycobacteriales</taxon>
        <taxon>Nocardiaceae</taxon>
        <taxon>Nocardia</taxon>
    </lineage>
</organism>
<dbReference type="RefSeq" id="WP_387132770.1">
    <property type="nucleotide sequence ID" value="NZ_JBIATK010000017.1"/>
</dbReference>
<reference evidence="2 3" key="1">
    <citation type="submission" date="2024-10" db="EMBL/GenBank/DDBJ databases">
        <title>The Natural Products Discovery Center: Release of the First 8490 Sequenced Strains for Exploring Actinobacteria Biosynthetic Diversity.</title>
        <authorList>
            <person name="Kalkreuter E."/>
            <person name="Kautsar S.A."/>
            <person name="Yang D."/>
            <person name="Bader C.D."/>
            <person name="Teijaro C.N."/>
            <person name="Fluegel L."/>
            <person name="Davis C.M."/>
            <person name="Simpson J.R."/>
            <person name="Lauterbach L."/>
            <person name="Steele A.D."/>
            <person name="Gui C."/>
            <person name="Meng S."/>
            <person name="Li G."/>
            <person name="Viehrig K."/>
            <person name="Ye F."/>
            <person name="Su P."/>
            <person name="Kiefer A.F."/>
            <person name="Nichols A."/>
            <person name="Cepeda A.J."/>
            <person name="Yan W."/>
            <person name="Fan B."/>
            <person name="Jiang Y."/>
            <person name="Adhikari A."/>
            <person name="Zheng C.-J."/>
            <person name="Schuster L."/>
            <person name="Cowan T.M."/>
            <person name="Smanski M.J."/>
            <person name="Chevrette M.G."/>
            <person name="De Carvalho L.P.S."/>
            <person name="Shen B."/>
        </authorList>
    </citation>
    <scope>NUCLEOTIDE SEQUENCE [LARGE SCALE GENOMIC DNA]</scope>
    <source>
        <strain evidence="2 3">NPDC001867</strain>
    </source>
</reference>
<dbReference type="Proteomes" id="UP001602089">
    <property type="component" value="Unassembled WGS sequence"/>
</dbReference>
<dbReference type="Gene3D" id="1.10.10.10">
    <property type="entry name" value="Winged helix-like DNA-binding domain superfamily/Winged helix DNA-binding domain"/>
    <property type="match status" value="1"/>
</dbReference>
<accession>A0ABW6TSA9</accession>
<dbReference type="InterPro" id="IPR036390">
    <property type="entry name" value="WH_DNA-bd_sf"/>
</dbReference>
<name>A0ABW6TSA9_9NOCA</name>
<dbReference type="SUPFAM" id="SSF46785">
    <property type="entry name" value="Winged helix' DNA-binding domain"/>
    <property type="match status" value="1"/>
</dbReference>
<dbReference type="InterPro" id="IPR039422">
    <property type="entry name" value="MarR/SlyA-like"/>
</dbReference>
<comment type="caution">
    <text evidence="2">The sequence shown here is derived from an EMBL/GenBank/DDBJ whole genome shotgun (WGS) entry which is preliminary data.</text>
</comment>
<dbReference type="SMART" id="SM00347">
    <property type="entry name" value="HTH_MARR"/>
    <property type="match status" value="1"/>
</dbReference>
<dbReference type="Pfam" id="PF12802">
    <property type="entry name" value="MarR_2"/>
    <property type="match status" value="1"/>
</dbReference>
<keyword evidence="3" id="KW-1185">Reference proteome</keyword>
<gene>
    <name evidence="2" type="ORF">ACFYY5_33660</name>
</gene>
<proteinExistence type="predicted"/>
<dbReference type="InterPro" id="IPR036388">
    <property type="entry name" value="WH-like_DNA-bd_sf"/>
</dbReference>
<dbReference type="PANTHER" id="PTHR33164:SF57">
    <property type="entry name" value="MARR-FAMILY TRANSCRIPTIONAL REGULATOR"/>
    <property type="match status" value="1"/>
</dbReference>
<evidence type="ECO:0000313" key="2">
    <source>
        <dbReference type="EMBL" id="MFF4027805.1"/>
    </source>
</evidence>